<protein>
    <submittedName>
        <fullName evidence="1">Uncharacterized protein</fullName>
    </submittedName>
</protein>
<keyword evidence="2" id="KW-1185">Reference proteome</keyword>
<gene>
    <name evidence="1" type="ORF">CUS_4377</name>
</gene>
<organism evidence="1 2">
    <name type="scientific">Ruminococcus albus 8</name>
    <dbReference type="NCBI Taxonomy" id="246199"/>
    <lineage>
        <taxon>Bacteria</taxon>
        <taxon>Bacillati</taxon>
        <taxon>Bacillota</taxon>
        <taxon>Clostridia</taxon>
        <taxon>Eubacteriales</taxon>
        <taxon>Oscillospiraceae</taxon>
        <taxon>Ruminococcus</taxon>
    </lineage>
</organism>
<accession>E9SAD5</accession>
<dbReference type="EMBL" id="ADKM02000055">
    <property type="protein sequence ID" value="EGC03766.1"/>
    <property type="molecule type" value="Genomic_DNA"/>
</dbReference>
<dbReference type="STRING" id="246199.CUS_4377"/>
<dbReference type="AlphaFoldDB" id="E9SAD5"/>
<evidence type="ECO:0000313" key="2">
    <source>
        <dbReference type="Proteomes" id="UP000004259"/>
    </source>
</evidence>
<proteinExistence type="predicted"/>
<sequence length="261" mass="30225">MIYIKNYEFYCTEDLSEYKDSLLFDSEEDIAGLKAYDYDDNCIDIWLTVSGEKEVYLINKNGNKISETCEYAADYPYELREAIRNGKQGVDYECDNNNWFDCIYHVYNGNDEEKYLEAEPYEGEPSEKTPEELKKEMLDFAEYLFGQAYDKGYIKEPELPIKVLARVSAEKAEKLDGGEVLRIDNFPEKGYHIEIEKSCETPELVYIDLYADEPFDAEKFIKNGRCCRLIAKAHPINVNSLETAMHSIKDGTFTELVKSSC</sequence>
<dbReference type="Proteomes" id="UP000004259">
    <property type="component" value="Unassembled WGS sequence"/>
</dbReference>
<evidence type="ECO:0000313" key="1">
    <source>
        <dbReference type="EMBL" id="EGC03766.1"/>
    </source>
</evidence>
<reference evidence="1 2" key="1">
    <citation type="submission" date="2011-02" db="EMBL/GenBank/DDBJ databases">
        <authorList>
            <person name="Nelson K.E."/>
            <person name="Sutton G."/>
            <person name="Torralba M."/>
            <person name="Durkin S."/>
            <person name="Harkins D."/>
            <person name="Montgomery R."/>
            <person name="Ziemer C."/>
            <person name="Klaassens E."/>
            <person name="Ocuiv P."/>
            <person name="Morrison M."/>
        </authorList>
    </citation>
    <scope>NUCLEOTIDE SEQUENCE [LARGE SCALE GENOMIC DNA]</scope>
    <source>
        <strain evidence="1 2">8</strain>
    </source>
</reference>
<dbReference type="RefSeq" id="WP_002848102.1">
    <property type="nucleotide sequence ID" value="NZ_ADKM02000055.1"/>
</dbReference>
<comment type="caution">
    <text evidence="1">The sequence shown here is derived from an EMBL/GenBank/DDBJ whole genome shotgun (WGS) entry which is preliminary data.</text>
</comment>
<name>E9SAD5_RUMAL</name>